<proteinExistence type="predicted"/>
<protein>
    <submittedName>
        <fullName evidence="3">Adenylate cyclase</fullName>
    </submittedName>
</protein>
<dbReference type="RefSeq" id="WP_039693481.1">
    <property type="nucleotide sequence ID" value="NZ_CP107065.1"/>
</dbReference>
<evidence type="ECO:0000259" key="2">
    <source>
        <dbReference type="Pfam" id="PF12773"/>
    </source>
</evidence>
<accession>A0A2K8QTY6</accession>
<evidence type="ECO:0000313" key="4">
    <source>
        <dbReference type="Proteomes" id="UP000231901"/>
    </source>
</evidence>
<name>A0A2K8QTY6_9GAMM</name>
<sequence>MGIFDKLLGGHHGKGHHGHHHSNEHHSSHGSYPTGNNAGVSCPNCRSLHAPTARFCQQCGTSLVPAVCPQCSTSVQAGAKFCGQCGNAII</sequence>
<organism evidence="3 4">
    <name type="scientific">Dickeya fangzhongdai</name>
    <dbReference type="NCBI Taxonomy" id="1778540"/>
    <lineage>
        <taxon>Bacteria</taxon>
        <taxon>Pseudomonadati</taxon>
        <taxon>Pseudomonadota</taxon>
        <taxon>Gammaproteobacteria</taxon>
        <taxon>Enterobacterales</taxon>
        <taxon>Pectobacteriaceae</taxon>
        <taxon>Dickeya</taxon>
    </lineage>
</organism>
<feature type="domain" description="DZANK-type" evidence="2">
    <location>
        <begin position="42"/>
        <end position="86"/>
    </location>
</feature>
<evidence type="ECO:0000256" key="1">
    <source>
        <dbReference type="SAM" id="MobiDB-lite"/>
    </source>
</evidence>
<feature type="compositionally biased region" description="Basic residues" evidence="1">
    <location>
        <begin position="9"/>
        <end position="23"/>
    </location>
</feature>
<dbReference type="Proteomes" id="UP000231901">
    <property type="component" value="Chromosome"/>
</dbReference>
<dbReference type="EMBL" id="CP025003">
    <property type="protein sequence ID" value="ATZ96558.1"/>
    <property type="molecule type" value="Genomic_DNA"/>
</dbReference>
<dbReference type="KEGG" id="dfn:CVE23_04345"/>
<feature type="region of interest" description="Disordered" evidence="1">
    <location>
        <begin position="1"/>
        <end position="32"/>
    </location>
</feature>
<dbReference type="InterPro" id="IPR025874">
    <property type="entry name" value="DZR"/>
</dbReference>
<evidence type="ECO:0000313" key="3">
    <source>
        <dbReference type="EMBL" id="ATZ96558.1"/>
    </source>
</evidence>
<dbReference type="AlphaFoldDB" id="A0A2K8QTY6"/>
<dbReference type="Pfam" id="PF12773">
    <property type="entry name" value="DZR"/>
    <property type="match status" value="1"/>
</dbReference>
<keyword evidence="4" id="KW-1185">Reference proteome</keyword>
<gene>
    <name evidence="3" type="ORF">CVE23_04345</name>
</gene>
<reference evidence="4" key="1">
    <citation type="journal article" date="2018" name="Genome Announc.">
        <title>Complete genome sequence of a Dickeya fangzhongdai type strain causing bleeding canker of pear tree trunks.</title>
        <authorList>
            <person name="Zhao Y."/>
            <person name="Tian Y."/>
            <person name="Li X."/>
            <person name="Hu B."/>
        </authorList>
    </citation>
    <scope>NUCLEOTIDE SEQUENCE [LARGE SCALE GENOMIC DNA]</scope>
    <source>
        <strain evidence="4">DSM 101947</strain>
    </source>
</reference>